<organism evidence="2 3">
    <name type="scientific">Massilia violaceinigra</name>
    <dbReference type="NCBI Taxonomy" id="2045208"/>
    <lineage>
        <taxon>Bacteria</taxon>
        <taxon>Pseudomonadati</taxon>
        <taxon>Pseudomonadota</taxon>
        <taxon>Betaproteobacteria</taxon>
        <taxon>Burkholderiales</taxon>
        <taxon>Oxalobacteraceae</taxon>
        <taxon>Telluria group</taxon>
        <taxon>Massilia</taxon>
    </lineage>
</organism>
<gene>
    <name evidence="2" type="ORF">CR152_07570</name>
</gene>
<accession>A0A2D2DHC8</accession>
<protein>
    <recommendedName>
        <fullName evidence="4">SH3b domain-containing protein</fullName>
    </recommendedName>
</protein>
<proteinExistence type="predicted"/>
<feature type="signal peptide" evidence="1">
    <location>
        <begin position="1"/>
        <end position="22"/>
    </location>
</feature>
<dbReference type="Proteomes" id="UP000229897">
    <property type="component" value="Chromosome"/>
</dbReference>
<dbReference type="EMBL" id="CP024608">
    <property type="protein sequence ID" value="ATQ74381.1"/>
    <property type="molecule type" value="Genomic_DNA"/>
</dbReference>
<dbReference type="KEGG" id="mass:CR152_07570"/>
<dbReference type="RefSeq" id="WP_099874364.1">
    <property type="nucleotide sequence ID" value="NZ_CP024608.1"/>
</dbReference>
<evidence type="ECO:0000313" key="2">
    <source>
        <dbReference type="EMBL" id="ATQ74381.1"/>
    </source>
</evidence>
<evidence type="ECO:0000256" key="1">
    <source>
        <dbReference type="SAM" id="SignalP"/>
    </source>
</evidence>
<evidence type="ECO:0008006" key="4">
    <source>
        <dbReference type="Google" id="ProtNLM"/>
    </source>
</evidence>
<sequence length="189" mass="21254">MKQPMRLTFFALLMCLAPAAQGARERGPDAVIRCHETLRDVPGTLGTVCPADPDAASGERIYAGTVVRRMKIDPQWTLVDVEGKKGWMPTQAIVALSRFTPVRAWKWPRLIEVGDGDYAATYRVRADGRFAVRVDGQQDRDENFITVRHKGQMYGYRNLMWPKVPGERLYSSRMLVKGEAGIVYGGRQP</sequence>
<dbReference type="AlphaFoldDB" id="A0A2D2DHC8"/>
<name>A0A2D2DHC8_9BURK</name>
<keyword evidence="3" id="KW-1185">Reference proteome</keyword>
<keyword evidence="1" id="KW-0732">Signal</keyword>
<evidence type="ECO:0000313" key="3">
    <source>
        <dbReference type="Proteomes" id="UP000229897"/>
    </source>
</evidence>
<feature type="chain" id="PRO_5013917920" description="SH3b domain-containing protein" evidence="1">
    <location>
        <begin position="23"/>
        <end position="189"/>
    </location>
</feature>
<dbReference type="OrthoDB" id="177316at2"/>
<reference evidence="2" key="1">
    <citation type="submission" date="2017-10" db="EMBL/GenBank/DDBJ databases">
        <title>Massilia psychrophilum sp. nov., a novel purple-pigmented bacterium isolated from Tianshan glacier, Xinjiang Municipality, China.</title>
        <authorList>
            <person name="Wang H."/>
        </authorList>
    </citation>
    <scope>NUCLEOTIDE SEQUENCE [LARGE SCALE GENOMIC DNA]</scope>
    <source>
        <strain evidence="2">B2</strain>
    </source>
</reference>